<accession>A0A914RVH5</accession>
<evidence type="ECO:0000313" key="2">
    <source>
        <dbReference type="Proteomes" id="UP000887564"/>
    </source>
</evidence>
<sequence>MRRQNETAFVFLIFMLCCFIPQLQGQVLIDPIRNTLGLWSRLLDRMAQYTPPTDEQLHFRQGTPEFVQQSSQKPPIAQSLEPLEKSLEFEGTELSKVTEARAYEDDKRVQRITAHSALNPTAKVLPYPRFVLNPAEYDSHQTSSEELQH</sequence>
<feature type="signal peptide" evidence="1">
    <location>
        <begin position="1"/>
        <end position="25"/>
    </location>
</feature>
<protein>
    <submittedName>
        <fullName evidence="3">Uncharacterized protein</fullName>
    </submittedName>
</protein>
<proteinExistence type="predicted"/>
<dbReference type="WBParaSite" id="PEQ_0001049001-mRNA-1">
    <property type="protein sequence ID" value="PEQ_0001049001-mRNA-1"/>
    <property type="gene ID" value="PEQ_0001049001"/>
</dbReference>
<keyword evidence="1" id="KW-0732">Signal</keyword>
<evidence type="ECO:0000256" key="1">
    <source>
        <dbReference type="SAM" id="SignalP"/>
    </source>
</evidence>
<dbReference type="AlphaFoldDB" id="A0A914RVH5"/>
<evidence type="ECO:0000313" key="3">
    <source>
        <dbReference type="WBParaSite" id="PEQ_0001049001-mRNA-1"/>
    </source>
</evidence>
<dbReference type="Proteomes" id="UP000887564">
    <property type="component" value="Unplaced"/>
</dbReference>
<organism evidence="2 3">
    <name type="scientific">Parascaris equorum</name>
    <name type="common">Equine roundworm</name>
    <dbReference type="NCBI Taxonomy" id="6256"/>
    <lineage>
        <taxon>Eukaryota</taxon>
        <taxon>Metazoa</taxon>
        <taxon>Ecdysozoa</taxon>
        <taxon>Nematoda</taxon>
        <taxon>Chromadorea</taxon>
        <taxon>Rhabditida</taxon>
        <taxon>Spirurina</taxon>
        <taxon>Ascaridomorpha</taxon>
        <taxon>Ascaridoidea</taxon>
        <taxon>Ascarididae</taxon>
        <taxon>Parascaris</taxon>
    </lineage>
</organism>
<feature type="chain" id="PRO_5037472394" evidence="1">
    <location>
        <begin position="26"/>
        <end position="149"/>
    </location>
</feature>
<keyword evidence="2" id="KW-1185">Reference proteome</keyword>
<reference evidence="3" key="1">
    <citation type="submission" date="2022-11" db="UniProtKB">
        <authorList>
            <consortium name="WormBaseParasite"/>
        </authorList>
    </citation>
    <scope>IDENTIFICATION</scope>
</reference>
<name>A0A914RVH5_PAREQ</name>